<keyword evidence="1" id="KW-0472">Membrane</keyword>
<feature type="transmembrane region" description="Helical" evidence="1">
    <location>
        <begin position="43"/>
        <end position="64"/>
    </location>
</feature>
<keyword evidence="3" id="KW-1185">Reference proteome</keyword>
<dbReference type="AlphaFoldDB" id="A0A1I0SAL5"/>
<organism evidence="2 3">
    <name type="scientific">Chitinophaga arvensicola</name>
    <dbReference type="NCBI Taxonomy" id="29529"/>
    <lineage>
        <taxon>Bacteria</taxon>
        <taxon>Pseudomonadati</taxon>
        <taxon>Bacteroidota</taxon>
        <taxon>Chitinophagia</taxon>
        <taxon>Chitinophagales</taxon>
        <taxon>Chitinophagaceae</taxon>
        <taxon>Chitinophaga</taxon>
    </lineage>
</organism>
<feature type="transmembrane region" description="Helical" evidence="1">
    <location>
        <begin position="126"/>
        <end position="146"/>
    </location>
</feature>
<name>A0A1I0SAL5_9BACT</name>
<reference evidence="3" key="1">
    <citation type="submission" date="2016-10" db="EMBL/GenBank/DDBJ databases">
        <authorList>
            <person name="Varghese N."/>
            <person name="Submissions S."/>
        </authorList>
    </citation>
    <scope>NUCLEOTIDE SEQUENCE [LARGE SCALE GENOMIC DNA]</scope>
    <source>
        <strain evidence="3">DSM 3695</strain>
    </source>
</reference>
<proteinExistence type="predicted"/>
<keyword evidence="1" id="KW-0812">Transmembrane</keyword>
<dbReference type="EMBL" id="FOJG01000002">
    <property type="protein sequence ID" value="SEW53571.1"/>
    <property type="molecule type" value="Genomic_DNA"/>
</dbReference>
<gene>
    <name evidence="2" type="ORF">SAMN04488122_5570</name>
</gene>
<dbReference type="OrthoDB" id="645134at2"/>
<feature type="transmembrane region" description="Helical" evidence="1">
    <location>
        <begin position="95"/>
        <end position="114"/>
    </location>
</feature>
<protein>
    <submittedName>
        <fullName evidence="2">Uncharacterized protein</fullName>
    </submittedName>
</protein>
<feature type="transmembrane region" description="Helical" evidence="1">
    <location>
        <begin position="70"/>
        <end position="88"/>
    </location>
</feature>
<evidence type="ECO:0000256" key="1">
    <source>
        <dbReference type="SAM" id="Phobius"/>
    </source>
</evidence>
<evidence type="ECO:0000313" key="2">
    <source>
        <dbReference type="EMBL" id="SEW53571.1"/>
    </source>
</evidence>
<dbReference type="RefSeq" id="WP_089900812.1">
    <property type="nucleotide sequence ID" value="NZ_FOJG01000002.1"/>
</dbReference>
<dbReference type="Proteomes" id="UP000199310">
    <property type="component" value="Unassembled WGS sequence"/>
</dbReference>
<evidence type="ECO:0000313" key="3">
    <source>
        <dbReference type="Proteomes" id="UP000199310"/>
    </source>
</evidence>
<accession>A0A1I0SAL5</accession>
<sequence>MAKLFRQGWLFLKNIYLNTEKVVIGKVLLHTENTYEQAKIKLIFDYAFFYIVLLVSLLFINMLSLNVANMILIPLMIVLLITCLLLLRAGISAKITGLLTTLTTLIIPILSSFFNNQDLSPKYTLIWVMSILICYITVNLTAALIWSLTLCSYLIAVAWIKVDSVPVFITPGYSPVFQYLANPLVVGMYLLFLIRALGQYYRNIISMEQKRTAEKQKEHLSLINQHLTKQFLLVKGFSSSGKTAISKGEIELLDSCFSEIEKHCGSAIDYLNDSQTK</sequence>
<keyword evidence="1" id="KW-1133">Transmembrane helix</keyword>
<feature type="transmembrane region" description="Helical" evidence="1">
    <location>
        <begin position="179"/>
        <end position="201"/>
    </location>
</feature>